<feature type="region of interest" description="Disordered" evidence="1">
    <location>
        <begin position="183"/>
        <end position="213"/>
    </location>
</feature>
<dbReference type="InterPro" id="IPR050491">
    <property type="entry name" value="AmpC-like"/>
</dbReference>
<proteinExistence type="predicted"/>
<keyword evidence="3" id="KW-0378">Hydrolase</keyword>
<dbReference type="Gene3D" id="3.40.710.10">
    <property type="entry name" value="DD-peptidase/beta-lactamase superfamily"/>
    <property type="match status" value="1"/>
</dbReference>
<reference evidence="3 4" key="1">
    <citation type="submission" date="2016-10" db="EMBL/GenBank/DDBJ databases">
        <authorList>
            <person name="de Groot N.N."/>
        </authorList>
    </citation>
    <scope>NUCLEOTIDE SEQUENCE [LARGE SCALE GENOMIC DNA]</scope>
    <source>
        <strain evidence="3 4">DSM 23142</strain>
    </source>
</reference>
<evidence type="ECO:0000313" key="4">
    <source>
        <dbReference type="Proteomes" id="UP000199009"/>
    </source>
</evidence>
<keyword evidence="3" id="KW-0121">Carboxypeptidase</keyword>
<evidence type="ECO:0000256" key="1">
    <source>
        <dbReference type="SAM" id="MobiDB-lite"/>
    </source>
</evidence>
<evidence type="ECO:0000259" key="2">
    <source>
        <dbReference type="Pfam" id="PF00144"/>
    </source>
</evidence>
<dbReference type="SUPFAM" id="SSF56601">
    <property type="entry name" value="beta-lactamase/transpeptidase-like"/>
    <property type="match status" value="1"/>
</dbReference>
<dbReference type="InterPro" id="IPR001466">
    <property type="entry name" value="Beta-lactam-related"/>
</dbReference>
<dbReference type="Proteomes" id="UP000199009">
    <property type="component" value="Chromosome I"/>
</dbReference>
<keyword evidence="4" id="KW-1185">Reference proteome</keyword>
<dbReference type="AlphaFoldDB" id="A0A1G7WG56"/>
<dbReference type="GO" id="GO:0004180">
    <property type="term" value="F:carboxypeptidase activity"/>
    <property type="evidence" value="ECO:0007669"/>
    <property type="project" value="UniProtKB-KW"/>
</dbReference>
<dbReference type="EMBL" id="LT629692">
    <property type="protein sequence ID" value="SDG70854.1"/>
    <property type="molecule type" value="Genomic_DNA"/>
</dbReference>
<dbReference type="STRING" id="370764.SAMN04489810_1061"/>
<organism evidence="3 4">
    <name type="scientific">Microbacterium pygmaeum</name>
    <dbReference type="NCBI Taxonomy" id="370764"/>
    <lineage>
        <taxon>Bacteria</taxon>
        <taxon>Bacillati</taxon>
        <taxon>Actinomycetota</taxon>
        <taxon>Actinomycetes</taxon>
        <taxon>Micrococcales</taxon>
        <taxon>Microbacteriaceae</taxon>
        <taxon>Microbacterium</taxon>
    </lineage>
</organism>
<feature type="domain" description="Beta-lactamase-related" evidence="2">
    <location>
        <begin position="5"/>
        <end position="320"/>
    </location>
</feature>
<keyword evidence="3" id="KW-0645">Protease</keyword>
<name>A0A1G7WG56_9MICO</name>
<dbReference type="Pfam" id="PF00144">
    <property type="entry name" value="Beta-lactamase"/>
    <property type="match status" value="1"/>
</dbReference>
<dbReference type="InterPro" id="IPR012338">
    <property type="entry name" value="Beta-lactam/transpept-like"/>
</dbReference>
<protein>
    <submittedName>
        <fullName evidence="3">D-alanyl-D-alanine carboxypeptidase</fullName>
    </submittedName>
</protein>
<sequence length="339" mass="35662">MAAVDASGMPGAAILVRIGDEMWESSTGVGDVRTQEPFDPGAVVRIGSVTKTFVGTVVLELIDDGALSLDDTLEEFIPGVTNGATITVRNLLNMTSGVWEFTGDADLMGRWSADPLLSWTVDDTIQLLKDKPAQFEPGAKVIYTDSNYILLGRIVELVTGSTLPEQVAERVLEPLGLMSTAMPSNAETGLPDPHQQGYRPAGDGPTGPDIDLSPISDINPQVAGAAGSMTSTLGDLATWSVALADGDLLSPELQSARVDTEFLDGSNLEYGLALQRFGDFIGHGGAIFGYNTTMMRFPEADATIVVVGNGSSNGSSGTLDVFAVVLQDLFPEQFEGLTS</sequence>
<evidence type="ECO:0000313" key="3">
    <source>
        <dbReference type="EMBL" id="SDG70854.1"/>
    </source>
</evidence>
<dbReference type="PANTHER" id="PTHR46825">
    <property type="entry name" value="D-ALANYL-D-ALANINE-CARBOXYPEPTIDASE/ENDOPEPTIDASE AMPH"/>
    <property type="match status" value="1"/>
</dbReference>
<accession>A0A1G7WG56</accession>
<dbReference type="PANTHER" id="PTHR46825:SF7">
    <property type="entry name" value="D-ALANYL-D-ALANINE CARBOXYPEPTIDASE"/>
    <property type="match status" value="1"/>
</dbReference>
<gene>
    <name evidence="3" type="ORF">SAMN04489810_1061</name>
</gene>